<organism evidence="1 2">
    <name type="scientific">Canavalia gladiata</name>
    <name type="common">Sword bean</name>
    <name type="synonym">Dolichos gladiatus</name>
    <dbReference type="NCBI Taxonomy" id="3824"/>
    <lineage>
        <taxon>Eukaryota</taxon>
        <taxon>Viridiplantae</taxon>
        <taxon>Streptophyta</taxon>
        <taxon>Embryophyta</taxon>
        <taxon>Tracheophyta</taxon>
        <taxon>Spermatophyta</taxon>
        <taxon>Magnoliopsida</taxon>
        <taxon>eudicotyledons</taxon>
        <taxon>Gunneridae</taxon>
        <taxon>Pentapetalae</taxon>
        <taxon>rosids</taxon>
        <taxon>fabids</taxon>
        <taxon>Fabales</taxon>
        <taxon>Fabaceae</taxon>
        <taxon>Papilionoideae</taxon>
        <taxon>50 kb inversion clade</taxon>
        <taxon>NPAAA clade</taxon>
        <taxon>indigoferoid/millettioid clade</taxon>
        <taxon>Phaseoleae</taxon>
        <taxon>Canavalia</taxon>
    </lineage>
</organism>
<gene>
    <name evidence="1" type="ORF">VNO77_27708</name>
</gene>
<evidence type="ECO:0000313" key="1">
    <source>
        <dbReference type="EMBL" id="KAK7324182.1"/>
    </source>
</evidence>
<name>A0AAN9Q6Q7_CANGL</name>
<comment type="caution">
    <text evidence="1">The sequence shown here is derived from an EMBL/GenBank/DDBJ whole genome shotgun (WGS) entry which is preliminary data.</text>
</comment>
<evidence type="ECO:0000313" key="2">
    <source>
        <dbReference type="Proteomes" id="UP001367508"/>
    </source>
</evidence>
<dbReference type="Proteomes" id="UP001367508">
    <property type="component" value="Unassembled WGS sequence"/>
</dbReference>
<proteinExistence type="predicted"/>
<keyword evidence="2" id="KW-1185">Reference proteome</keyword>
<reference evidence="1 2" key="1">
    <citation type="submission" date="2024-01" db="EMBL/GenBank/DDBJ databases">
        <title>The genomes of 5 underutilized Papilionoideae crops provide insights into root nodulation and disease resistanc.</title>
        <authorList>
            <person name="Jiang F."/>
        </authorList>
    </citation>
    <scope>NUCLEOTIDE SEQUENCE [LARGE SCALE GENOMIC DNA]</scope>
    <source>
        <strain evidence="1">LVBAO_FW01</strain>
        <tissue evidence="1">Leaves</tissue>
    </source>
</reference>
<accession>A0AAN9Q6Q7</accession>
<dbReference type="EMBL" id="JAYMYQ010000006">
    <property type="protein sequence ID" value="KAK7324182.1"/>
    <property type="molecule type" value="Genomic_DNA"/>
</dbReference>
<dbReference type="AlphaFoldDB" id="A0AAN9Q6Q7"/>
<sequence>MPPELTERSIQPLNSQDWSRLDVIPAKSRQRNGLGFKHGKEGARGYFRIPNVPILKEDLYWEGIIMGRL</sequence>
<protein>
    <submittedName>
        <fullName evidence="1">Uncharacterized protein</fullName>
    </submittedName>
</protein>